<feature type="transmembrane region" description="Helical" evidence="1">
    <location>
        <begin position="316"/>
        <end position="335"/>
    </location>
</feature>
<keyword evidence="1" id="KW-0812">Transmembrane</keyword>
<feature type="transmembrane region" description="Helical" evidence="1">
    <location>
        <begin position="249"/>
        <end position="272"/>
    </location>
</feature>
<dbReference type="EMBL" id="JAJCIS010000004">
    <property type="protein sequence ID" value="MCB7387428.1"/>
    <property type="molecule type" value="Genomic_DNA"/>
</dbReference>
<keyword evidence="1" id="KW-0472">Membrane</keyword>
<dbReference type="RefSeq" id="WP_066737618.1">
    <property type="nucleotide sequence ID" value="NZ_JAJCIQ010000005.1"/>
</dbReference>
<protein>
    <submittedName>
        <fullName evidence="2">Sulfite exporter TauE/SafE family protein</fullName>
    </submittedName>
</protein>
<feature type="transmembrane region" description="Helical" evidence="1">
    <location>
        <begin position="107"/>
        <end position="126"/>
    </location>
</feature>
<feature type="transmembrane region" description="Helical" evidence="1">
    <location>
        <begin position="132"/>
        <end position="153"/>
    </location>
</feature>
<evidence type="ECO:0000256" key="1">
    <source>
        <dbReference type="SAM" id="Phobius"/>
    </source>
</evidence>
<feature type="transmembrane region" description="Helical" evidence="1">
    <location>
        <begin position="284"/>
        <end position="304"/>
    </location>
</feature>
<organism evidence="2 3">
    <name type="scientific">Bariatricus massiliensis</name>
    <dbReference type="NCBI Taxonomy" id="1745713"/>
    <lineage>
        <taxon>Bacteria</taxon>
        <taxon>Bacillati</taxon>
        <taxon>Bacillota</taxon>
        <taxon>Clostridia</taxon>
        <taxon>Lachnospirales</taxon>
        <taxon>Lachnospiraceae</taxon>
        <taxon>Bariatricus</taxon>
    </lineage>
</organism>
<dbReference type="InterPro" id="IPR036259">
    <property type="entry name" value="MFS_trans_sf"/>
</dbReference>
<name>A0ABS8DG96_9FIRM</name>
<feature type="transmembrane region" description="Helical" evidence="1">
    <location>
        <begin position="39"/>
        <end position="60"/>
    </location>
</feature>
<feature type="transmembrane region" description="Helical" evidence="1">
    <location>
        <begin position="341"/>
        <end position="359"/>
    </location>
</feature>
<dbReference type="SUPFAM" id="SSF103473">
    <property type="entry name" value="MFS general substrate transporter"/>
    <property type="match status" value="1"/>
</dbReference>
<dbReference type="Proteomes" id="UP001299546">
    <property type="component" value="Unassembled WGS sequence"/>
</dbReference>
<reference evidence="2 3" key="1">
    <citation type="submission" date="2021-10" db="EMBL/GenBank/DDBJ databases">
        <title>Collection of gut derived symbiotic bacterial strains cultured from healthy donors.</title>
        <authorList>
            <person name="Lin H."/>
            <person name="Littmann E."/>
            <person name="Kohout C."/>
            <person name="Pamer E.G."/>
        </authorList>
    </citation>
    <scope>NUCLEOTIDE SEQUENCE [LARGE SCALE GENOMIC DNA]</scope>
    <source>
        <strain evidence="2 3">DFI.1.165</strain>
    </source>
</reference>
<feature type="transmembrane region" description="Helical" evidence="1">
    <location>
        <begin position="6"/>
        <end position="27"/>
    </location>
</feature>
<dbReference type="PANTHER" id="PTHR43483">
    <property type="entry name" value="MEMBRANE TRANSPORTER PROTEIN HI_0806-RELATED"/>
    <property type="match status" value="1"/>
</dbReference>
<sequence>MDIMLLIKAAIIIYGFVFAFILVRDCIQHKEDFTRTKLVPLAAIGFISDLLDTWGIGSFATCQAGFKFSKSCDDEMMPGTLNIAHTIPTILEFLLFLELIQISGVTLIALIAGAVVGAVFGASIVSKWSKKLIRIALGCALVILAGVLSCKLAHIGPFESTMKPAKIVSEMQNQGITIVGGDIWADKTAQSSKLSKREQAVFSDPSVAPSELNHVIDALKESGNTQIDKRKLSSAIKDNLIYELTGSKLIIGVIGNMLLGALMTIGVGLYAPCMALISTLGMNVTAAFPVMMGSCAFLMPSAGLRFLKAGKYDRKAAVMITIFGCVGVFVAYKVASMLPMNILTGIIVCVMLYTAFTFFRDRNKA</sequence>
<gene>
    <name evidence="2" type="ORF">LIZ65_09010</name>
</gene>
<evidence type="ECO:0000313" key="2">
    <source>
        <dbReference type="EMBL" id="MCB7387428.1"/>
    </source>
</evidence>
<accession>A0ABS8DG96</accession>
<comment type="caution">
    <text evidence="2">The sequence shown here is derived from an EMBL/GenBank/DDBJ whole genome shotgun (WGS) entry which is preliminary data.</text>
</comment>
<feature type="transmembrane region" description="Helical" evidence="1">
    <location>
        <begin position="80"/>
        <end position="100"/>
    </location>
</feature>
<keyword evidence="3" id="KW-1185">Reference proteome</keyword>
<proteinExistence type="predicted"/>
<dbReference type="PANTHER" id="PTHR43483:SF3">
    <property type="entry name" value="MEMBRANE TRANSPORTER PROTEIN HI_0806-RELATED"/>
    <property type="match status" value="1"/>
</dbReference>
<keyword evidence="1" id="KW-1133">Transmembrane helix</keyword>
<evidence type="ECO:0000313" key="3">
    <source>
        <dbReference type="Proteomes" id="UP001299546"/>
    </source>
</evidence>